<dbReference type="AlphaFoldDB" id="A0A9Q0KGH7"/>
<dbReference type="Proteomes" id="UP001141806">
    <property type="component" value="Unassembled WGS sequence"/>
</dbReference>
<evidence type="ECO:0000313" key="1">
    <source>
        <dbReference type="EMBL" id="KAJ4969849.1"/>
    </source>
</evidence>
<organism evidence="1 2">
    <name type="scientific">Protea cynaroides</name>
    <dbReference type="NCBI Taxonomy" id="273540"/>
    <lineage>
        <taxon>Eukaryota</taxon>
        <taxon>Viridiplantae</taxon>
        <taxon>Streptophyta</taxon>
        <taxon>Embryophyta</taxon>
        <taxon>Tracheophyta</taxon>
        <taxon>Spermatophyta</taxon>
        <taxon>Magnoliopsida</taxon>
        <taxon>Proteales</taxon>
        <taxon>Proteaceae</taxon>
        <taxon>Protea</taxon>
    </lineage>
</organism>
<name>A0A9Q0KGH7_9MAGN</name>
<evidence type="ECO:0000313" key="2">
    <source>
        <dbReference type="Proteomes" id="UP001141806"/>
    </source>
</evidence>
<protein>
    <submittedName>
        <fullName evidence="1">Uncharacterized protein</fullName>
    </submittedName>
</protein>
<proteinExistence type="predicted"/>
<gene>
    <name evidence="1" type="ORF">NE237_002948</name>
</gene>
<sequence>MNDVGRGGSWLSLRGSDLELNQDPREDRGSEVASRFSLSLVLSTTNIKGLRTLDLGRYLSLPYEETRVAVSKEDLEGSRALVSFGVPSGVETGVTLMVDTSDQGLLLGRGAKSELALLSHVANDFSKGPVYAVKTPMMHYCMLSQGATYYYMWLA</sequence>
<dbReference type="EMBL" id="JAMYWD010000005">
    <property type="protein sequence ID" value="KAJ4969849.1"/>
    <property type="molecule type" value="Genomic_DNA"/>
</dbReference>
<accession>A0A9Q0KGH7</accession>
<reference evidence="1" key="1">
    <citation type="journal article" date="2023" name="Plant J.">
        <title>The genome of the king protea, Protea cynaroides.</title>
        <authorList>
            <person name="Chang J."/>
            <person name="Duong T.A."/>
            <person name="Schoeman C."/>
            <person name="Ma X."/>
            <person name="Roodt D."/>
            <person name="Barker N."/>
            <person name="Li Z."/>
            <person name="Van de Peer Y."/>
            <person name="Mizrachi E."/>
        </authorList>
    </citation>
    <scope>NUCLEOTIDE SEQUENCE</scope>
    <source>
        <tissue evidence="1">Young leaves</tissue>
    </source>
</reference>
<keyword evidence="2" id="KW-1185">Reference proteome</keyword>
<comment type="caution">
    <text evidence="1">The sequence shown here is derived from an EMBL/GenBank/DDBJ whole genome shotgun (WGS) entry which is preliminary data.</text>
</comment>